<feature type="transmembrane region" description="Helical" evidence="2">
    <location>
        <begin position="46"/>
        <end position="70"/>
    </location>
</feature>
<dbReference type="EMBL" id="KZ559153">
    <property type="protein sequence ID" value="PLB36247.1"/>
    <property type="molecule type" value="Genomic_DNA"/>
</dbReference>
<dbReference type="PANTHER" id="PTHR35394:SF5">
    <property type="entry name" value="DUF3176 DOMAIN-CONTAINING PROTEIN"/>
    <property type="match status" value="1"/>
</dbReference>
<keyword evidence="2" id="KW-0812">Transmembrane</keyword>
<keyword evidence="4" id="KW-1185">Reference proteome</keyword>
<organism evidence="3 4">
    <name type="scientific">Aspergillus candidus</name>
    <dbReference type="NCBI Taxonomy" id="41067"/>
    <lineage>
        <taxon>Eukaryota</taxon>
        <taxon>Fungi</taxon>
        <taxon>Dikarya</taxon>
        <taxon>Ascomycota</taxon>
        <taxon>Pezizomycotina</taxon>
        <taxon>Eurotiomycetes</taxon>
        <taxon>Eurotiomycetidae</taxon>
        <taxon>Eurotiales</taxon>
        <taxon>Aspergillaceae</taxon>
        <taxon>Aspergillus</taxon>
        <taxon>Aspergillus subgen. Circumdati</taxon>
    </lineage>
</organism>
<name>A0A2I2F6I5_ASPCN</name>
<evidence type="ECO:0000313" key="4">
    <source>
        <dbReference type="Proteomes" id="UP000234585"/>
    </source>
</evidence>
<feature type="transmembrane region" description="Helical" evidence="2">
    <location>
        <begin position="151"/>
        <end position="169"/>
    </location>
</feature>
<keyword evidence="2" id="KW-0472">Membrane</keyword>
<feature type="transmembrane region" description="Helical" evidence="2">
    <location>
        <begin position="521"/>
        <end position="544"/>
    </location>
</feature>
<dbReference type="STRING" id="41067.A0A2I2F6I5"/>
<dbReference type="PANTHER" id="PTHR35394">
    <property type="entry name" value="DUF3176 DOMAIN-CONTAINING PROTEIN"/>
    <property type="match status" value="1"/>
</dbReference>
<accession>A0A2I2F6I5</accession>
<dbReference type="Pfam" id="PF11374">
    <property type="entry name" value="DUF3176"/>
    <property type="match status" value="1"/>
</dbReference>
<evidence type="ECO:0000256" key="1">
    <source>
        <dbReference type="SAM" id="MobiDB-lite"/>
    </source>
</evidence>
<dbReference type="GeneID" id="36524846"/>
<reference evidence="3 4" key="1">
    <citation type="submission" date="2017-12" db="EMBL/GenBank/DDBJ databases">
        <authorList>
            <consortium name="DOE Joint Genome Institute"/>
            <person name="Haridas S."/>
            <person name="Kjaerbolling I."/>
            <person name="Vesth T.C."/>
            <person name="Frisvad J.C."/>
            <person name="Nybo J.L."/>
            <person name="Theobald S."/>
            <person name="Kuo A."/>
            <person name="Bowyer P."/>
            <person name="Matsuda Y."/>
            <person name="Mondo S."/>
            <person name="Lyhne E.K."/>
            <person name="Kogle M.E."/>
            <person name="Clum A."/>
            <person name="Lipzen A."/>
            <person name="Salamov A."/>
            <person name="Ngan C.Y."/>
            <person name="Daum C."/>
            <person name="Chiniquy J."/>
            <person name="Barry K."/>
            <person name="LaButti K."/>
            <person name="Simmons B.A."/>
            <person name="Magnuson J.K."/>
            <person name="Mortensen U.H."/>
            <person name="Larsen T.O."/>
            <person name="Grigoriev I.V."/>
            <person name="Baker S.E."/>
            <person name="Andersen M.R."/>
            <person name="Nordberg H.P."/>
            <person name="Cantor M.N."/>
            <person name="Hua S.X."/>
        </authorList>
    </citation>
    <scope>NUCLEOTIDE SEQUENCE [LARGE SCALE GENOMIC DNA]</scope>
    <source>
        <strain evidence="3 4">CBS 102.13</strain>
    </source>
</reference>
<evidence type="ECO:0000256" key="2">
    <source>
        <dbReference type="SAM" id="Phobius"/>
    </source>
</evidence>
<dbReference type="AlphaFoldDB" id="A0A2I2F6I5"/>
<proteinExistence type="predicted"/>
<dbReference type="InterPro" id="IPR021514">
    <property type="entry name" value="DUF3176"/>
</dbReference>
<dbReference type="Proteomes" id="UP000234585">
    <property type="component" value="Unassembled WGS sequence"/>
</dbReference>
<keyword evidence="2" id="KW-1133">Transmembrane helix</keyword>
<dbReference type="OrthoDB" id="5376804at2759"/>
<dbReference type="RefSeq" id="XP_024670259.1">
    <property type="nucleotide sequence ID" value="XM_024817686.1"/>
</dbReference>
<sequence>MTVESAPLNGAHTEDCEERSLSAAPSETKTHGKKTKAKRSIWLDSWLFEGISLSFSIACLVAIFGVLVAYDNKKRPQLAYKITLNTIISVLATGCKSSLVLVIGEAICQLKWLWFQDPSQRRLFGMQSFDAASRGPLGSLMIVINHRARSFVCLGAALIILLLAFDPFIQQVISYPLVSVPDHDNRSGAAAPQVTKYIPAPKIIDWKNAIMQGLWSSEDMSFEPKCSSGNCTWDPFPSIGICSQCVDLTSIAKLNCSLPVPDKSFNETCHIELPHPWVEEDSLSGNKIIPGSFSISNERGYMSMPNVAIWGRFSVQDLDESDEAYENYPDLLSSEDPDHPNSTFAGVKNPLVAYAYAEIGMKKGQLSENAPTSDDVVLNKVTECGLSSPDTLKPGETIPCWRPKDPYKTDAQPALNLTFCDWDMQKLQSQMSDVLPVVNQIEWQWDSMEGWRTSADITGVEGESDFERNGIELNADRIVTIGFEESMKRIAASLTRLGLKSTNESVHGTVKSDEIFVSVQWPWLVFPASLVLLGTIFLVFTIVLSRKNHVPLWKSSALPSFYHGLEKLGNNEYSTSSLMEKSAESTKVRLQYSKQHGRLMLLREDVENVPLSRPRTM</sequence>
<evidence type="ECO:0000313" key="3">
    <source>
        <dbReference type="EMBL" id="PLB36247.1"/>
    </source>
</evidence>
<protein>
    <submittedName>
        <fullName evidence="3">Uncharacterized protein</fullName>
    </submittedName>
</protein>
<gene>
    <name evidence="3" type="ORF">BDW47DRAFT_132881</name>
</gene>
<feature type="region of interest" description="Disordered" evidence="1">
    <location>
        <begin position="1"/>
        <end position="32"/>
    </location>
</feature>